<dbReference type="EMBL" id="UZAH01028141">
    <property type="protein sequence ID" value="VDO97990.1"/>
    <property type="molecule type" value="Genomic_DNA"/>
</dbReference>
<keyword evidence="1" id="KW-0732">Signal</keyword>
<keyword evidence="3" id="KW-1185">Reference proteome</keyword>
<organism evidence="3 4">
    <name type="scientific">Heligmosomoides polygyrus</name>
    <name type="common">Parasitic roundworm</name>
    <dbReference type="NCBI Taxonomy" id="6339"/>
    <lineage>
        <taxon>Eukaryota</taxon>
        <taxon>Metazoa</taxon>
        <taxon>Ecdysozoa</taxon>
        <taxon>Nematoda</taxon>
        <taxon>Chromadorea</taxon>
        <taxon>Rhabditida</taxon>
        <taxon>Rhabditina</taxon>
        <taxon>Rhabditomorpha</taxon>
        <taxon>Strongyloidea</taxon>
        <taxon>Heligmosomidae</taxon>
        <taxon>Heligmosomoides</taxon>
    </lineage>
</organism>
<evidence type="ECO:0000256" key="1">
    <source>
        <dbReference type="SAM" id="SignalP"/>
    </source>
</evidence>
<feature type="signal peptide" evidence="1">
    <location>
        <begin position="1"/>
        <end position="22"/>
    </location>
</feature>
<evidence type="ECO:0000313" key="3">
    <source>
        <dbReference type="Proteomes" id="UP000050761"/>
    </source>
</evidence>
<evidence type="ECO:0000313" key="2">
    <source>
        <dbReference type="EMBL" id="VDO97990.1"/>
    </source>
</evidence>
<sequence length="127" mass="13929">MHIKRYLAILALALSLSPPRWSALFLTAYRGTGFHPPPLSVSCRHLLGTNLLLPHSIAATLEELAFIRCATKDGCPVHVFDNTPFGGLRRAEMNEDAPATGLTVPPGINVFMRQVNLDNPVRHANHL</sequence>
<reference evidence="2 3" key="1">
    <citation type="submission" date="2018-11" db="EMBL/GenBank/DDBJ databases">
        <authorList>
            <consortium name="Pathogen Informatics"/>
        </authorList>
    </citation>
    <scope>NUCLEOTIDE SEQUENCE [LARGE SCALE GENOMIC DNA]</scope>
</reference>
<accession>A0A3P7ZE45</accession>
<proteinExistence type="predicted"/>
<dbReference type="AlphaFoldDB" id="A0A183FZ16"/>
<accession>A0A183FZ16</accession>
<reference evidence="4" key="2">
    <citation type="submission" date="2019-09" db="UniProtKB">
        <authorList>
            <consortium name="WormBaseParasite"/>
        </authorList>
    </citation>
    <scope>IDENTIFICATION</scope>
</reference>
<name>A0A183FZ16_HELPZ</name>
<dbReference type="WBParaSite" id="HPBE_0001394901-mRNA-1">
    <property type="protein sequence ID" value="HPBE_0001394901-mRNA-1"/>
    <property type="gene ID" value="HPBE_0001394901"/>
</dbReference>
<dbReference type="Proteomes" id="UP000050761">
    <property type="component" value="Unassembled WGS sequence"/>
</dbReference>
<feature type="chain" id="PRO_5044551751" evidence="1">
    <location>
        <begin position="23"/>
        <end position="127"/>
    </location>
</feature>
<protein>
    <submittedName>
        <fullName evidence="4">Secreted protein</fullName>
    </submittedName>
</protein>
<gene>
    <name evidence="2" type="ORF">HPBE_LOCUS13950</name>
</gene>
<evidence type="ECO:0000313" key="4">
    <source>
        <dbReference type="WBParaSite" id="HPBE_0001394901-mRNA-1"/>
    </source>
</evidence>